<evidence type="ECO:0000313" key="3">
    <source>
        <dbReference type="Proteomes" id="UP000579812"/>
    </source>
</evidence>
<evidence type="ECO:0000313" key="2">
    <source>
        <dbReference type="EMBL" id="KAF4101415.1"/>
    </source>
</evidence>
<dbReference type="AlphaFoldDB" id="A0A7J6C470"/>
<dbReference type="Proteomes" id="UP000579812">
    <property type="component" value="Unassembled WGS sequence"/>
</dbReference>
<proteinExistence type="predicted"/>
<feature type="region of interest" description="Disordered" evidence="1">
    <location>
        <begin position="85"/>
        <end position="146"/>
    </location>
</feature>
<accession>A0A7J6C470</accession>
<evidence type="ECO:0000256" key="1">
    <source>
        <dbReference type="SAM" id="MobiDB-lite"/>
    </source>
</evidence>
<organism evidence="2 3">
    <name type="scientific">Onychostoma macrolepis</name>
    <dbReference type="NCBI Taxonomy" id="369639"/>
    <lineage>
        <taxon>Eukaryota</taxon>
        <taxon>Metazoa</taxon>
        <taxon>Chordata</taxon>
        <taxon>Craniata</taxon>
        <taxon>Vertebrata</taxon>
        <taxon>Euteleostomi</taxon>
        <taxon>Actinopterygii</taxon>
        <taxon>Neopterygii</taxon>
        <taxon>Teleostei</taxon>
        <taxon>Ostariophysi</taxon>
        <taxon>Cypriniformes</taxon>
        <taxon>Cyprinidae</taxon>
        <taxon>Acrossocheilinae</taxon>
        <taxon>Onychostoma</taxon>
    </lineage>
</organism>
<dbReference type="EMBL" id="JAAMOB010000018">
    <property type="protein sequence ID" value="KAF4101415.1"/>
    <property type="molecule type" value="Genomic_DNA"/>
</dbReference>
<sequence length="158" mass="18057">MTFWVTDIGWRVAFYCEPLTEKEEKERTSQFNARTKRARGLLRDGRCCTTSIGRQALTLCKCGSPNLLWQRQQIPLAVSPIPGIKPSLSGHSLAREKRPAQLKKKMMSLSDRQQQATPHLPAKTLQTNKAPETTGRQLTMEEAESEKHLRKEMLMLYC</sequence>
<protein>
    <submittedName>
        <fullName evidence="2">Uncharacterized protein</fullName>
    </submittedName>
</protein>
<gene>
    <name evidence="2" type="ORF">G5714_017847</name>
</gene>
<reference evidence="2 3" key="1">
    <citation type="submission" date="2020-04" db="EMBL/GenBank/DDBJ databases">
        <title>Chromosome-level genome assembly of a cyprinid fish Onychostoma macrolepis by integration of Nanopore Sequencing, Bionano and Hi-C technology.</title>
        <authorList>
            <person name="Wang D."/>
        </authorList>
    </citation>
    <scope>NUCLEOTIDE SEQUENCE [LARGE SCALE GENOMIC DNA]</scope>
    <source>
        <strain evidence="2">SWU-2019</strain>
        <tissue evidence="2">Muscle</tissue>
    </source>
</reference>
<comment type="caution">
    <text evidence="2">The sequence shown here is derived from an EMBL/GenBank/DDBJ whole genome shotgun (WGS) entry which is preliminary data.</text>
</comment>
<name>A0A7J6C470_9TELE</name>
<feature type="compositionally biased region" description="Polar residues" evidence="1">
    <location>
        <begin position="124"/>
        <end position="137"/>
    </location>
</feature>
<keyword evidence="3" id="KW-1185">Reference proteome</keyword>